<protein>
    <submittedName>
        <fullName evidence="1">Uncharacterized protein</fullName>
    </submittedName>
</protein>
<reference evidence="1 2" key="1">
    <citation type="submission" date="2023-01" db="EMBL/GenBank/DDBJ databases">
        <title>Analysis of 21 Apiospora genomes using comparative genomics revels a genus with tremendous synthesis potential of carbohydrate active enzymes and secondary metabolites.</title>
        <authorList>
            <person name="Sorensen T."/>
        </authorList>
    </citation>
    <scope>NUCLEOTIDE SEQUENCE [LARGE SCALE GENOMIC DNA]</scope>
    <source>
        <strain evidence="1 2">CBS 117206</strain>
    </source>
</reference>
<gene>
    <name evidence="1" type="ORF">PG999_003719</name>
</gene>
<keyword evidence="2" id="KW-1185">Reference proteome</keyword>
<comment type="caution">
    <text evidence="1">The sequence shown here is derived from an EMBL/GenBank/DDBJ whole genome shotgun (WGS) entry which is preliminary data.</text>
</comment>
<dbReference type="AlphaFoldDB" id="A0AAW0R4G1"/>
<sequence>MCPAGEGETGVDGMGLQPDWAEQSPLQPIANRPDQVLIMTLITTYAYLMRNCRAIFMRLLLGLQSDASTKLILPRLQFGTFQVDNSLPIQVKVLIDITSSVLQLIANALGIGPMGMSPGTPPTSARDDPGTKLAFLADPIYVSLRDTILSQELNLPENEQNMSLHSIMVDIQRLVDEKFK</sequence>
<evidence type="ECO:0000313" key="2">
    <source>
        <dbReference type="Proteomes" id="UP001392437"/>
    </source>
</evidence>
<name>A0AAW0R4G1_9PEZI</name>
<organism evidence="1 2">
    <name type="scientific">Apiospora kogelbergensis</name>
    <dbReference type="NCBI Taxonomy" id="1337665"/>
    <lineage>
        <taxon>Eukaryota</taxon>
        <taxon>Fungi</taxon>
        <taxon>Dikarya</taxon>
        <taxon>Ascomycota</taxon>
        <taxon>Pezizomycotina</taxon>
        <taxon>Sordariomycetes</taxon>
        <taxon>Xylariomycetidae</taxon>
        <taxon>Amphisphaeriales</taxon>
        <taxon>Apiosporaceae</taxon>
        <taxon>Apiospora</taxon>
    </lineage>
</organism>
<dbReference type="EMBL" id="JAQQWP010000003">
    <property type="protein sequence ID" value="KAK8123801.1"/>
    <property type="molecule type" value="Genomic_DNA"/>
</dbReference>
<evidence type="ECO:0000313" key="1">
    <source>
        <dbReference type="EMBL" id="KAK8123801.1"/>
    </source>
</evidence>
<proteinExistence type="predicted"/>
<dbReference type="Proteomes" id="UP001392437">
    <property type="component" value="Unassembled WGS sequence"/>
</dbReference>
<accession>A0AAW0R4G1</accession>